<protein>
    <recommendedName>
        <fullName evidence="4">Exo-alpha-sialidase</fullName>
    </recommendedName>
</protein>
<dbReference type="PROSITE" id="PS51257">
    <property type="entry name" value="PROKAR_LIPOPROTEIN"/>
    <property type="match status" value="1"/>
</dbReference>
<accession>A0ABZ2YPP1</accession>
<reference evidence="3" key="1">
    <citation type="submission" date="2024-03" db="EMBL/GenBank/DDBJ databases">
        <title>Chitinophaga horti sp. nov., isolated from garden soil.</title>
        <authorList>
            <person name="Lee D.S."/>
            <person name="Han D.M."/>
            <person name="Baek J.H."/>
            <person name="Choi D.G."/>
            <person name="Jeon J.H."/>
            <person name="Jeon C.O."/>
        </authorList>
    </citation>
    <scope>NUCLEOTIDE SEQUENCE [LARGE SCALE GENOMIC DNA]</scope>
    <source>
        <strain evidence="3">GPA1</strain>
    </source>
</reference>
<evidence type="ECO:0000256" key="1">
    <source>
        <dbReference type="SAM" id="SignalP"/>
    </source>
</evidence>
<keyword evidence="3" id="KW-1185">Reference proteome</keyword>
<dbReference type="SUPFAM" id="SSF50939">
    <property type="entry name" value="Sialidases"/>
    <property type="match status" value="1"/>
</dbReference>
<feature type="signal peptide" evidence="1">
    <location>
        <begin position="1"/>
        <end position="24"/>
    </location>
</feature>
<evidence type="ECO:0000313" key="2">
    <source>
        <dbReference type="EMBL" id="WZN41739.1"/>
    </source>
</evidence>
<gene>
    <name evidence="2" type="ORF">WJU16_01635</name>
</gene>
<name>A0ABZ2YPP1_9BACT</name>
<evidence type="ECO:0008006" key="4">
    <source>
        <dbReference type="Google" id="ProtNLM"/>
    </source>
</evidence>
<dbReference type="InterPro" id="IPR036278">
    <property type="entry name" value="Sialidase_sf"/>
</dbReference>
<sequence>MKLTSLLFAAAIALQACSVSQKSATENAAPVVNKIWDQAPHNAFTDLIRFKGAFYCSFREGAGHVSGAGGKARILRSKDGKTWESVALLEVKDRDVRDPKLSITPQNRILVLMDVEAHEGKKVISRKPLISISDASGTTFSTPEEGTVDPAIASWSDWVWRLTWHKGTGYGILYQLDKIYLVSTTDGRYFKHVSRLDLDGEPNECTIRFDENGKMYVVIRREAGDQLGVIATADAPYTAWDFSKMDHRLGGPDLLLLDNKTLVIGTRQYKPKASMVVHVAGPDGKVKKTIPLPSGGDCSYPGMLVWKNKLWASYYSSHEGKSSIYIAQIPIPLLAYK</sequence>
<proteinExistence type="predicted"/>
<dbReference type="RefSeq" id="WP_341836587.1">
    <property type="nucleotide sequence ID" value="NZ_CP149822.1"/>
</dbReference>
<feature type="chain" id="PRO_5047353727" description="Exo-alpha-sialidase" evidence="1">
    <location>
        <begin position="25"/>
        <end position="337"/>
    </location>
</feature>
<dbReference type="Proteomes" id="UP001485459">
    <property type="component" value="Chromosome"/>
</dbReference>
<keyword evidence="1" id="KW-0732">Signal</keyword>
<dbReference type="Gene3D" id="2.120.10.10">
    <property type="match status" value="1"/>
</dbReference>
<evidence type="ECO:0000313" key="3">
    <source>
        <dbReference type="Proteomes" id="UP001485459"/>
    </source>
</evidence>
<organism evidence="2 3">
    <name type="scientific">Chitinophaga pollutisoli</name>
    <dbReference type="NCBI Taxonomy" id="3133966"/>
    <lineage>
        <taxon>Bacteria</taxon>
        <taxon>Pseudomonadati</taxon>
        <taxon>Bacteroidota</taxon>
        <taxon>Chitinophagia</taxon>
        <taxon>Chitinophagales</taxon>
        <taxon>Chitinophagaceae</taxon>
        <taxon>Chitinophaga</taxon>
    </lineage>
</organism>
<dbReference type="EMBL" id="CP149822">
    <property type="protein sequence ID" value="WZN41739.1"/>
    <property type="molecule type" value="Genomic_DNA"/>
</dbReference>